<reference evidence="2" key="1">
    <citation type="journal article" date="2019" name="Int. J. Syst. Evol. Microbiol.">
        <title>The Global Catalogue of Microorganisms (GCM) 10K type strain sequencing project: providing services to taxonomists for standard genome sequencing and annotation.</title>
        <authorList>
            <consortium name="The Broad Institute Genomics Platform"/>
            <consortium name="The Broad Institute Genome Sequencing Center for Infectious Disease"/>
            <person name="Wu L."/>
            <person name="Ma J."/>
        </authorList>
    </citation>
    <scope>NUCLEOTIDE SEQUENCE [LARGE SCALE GENOMIC DNA]</scope>
    <source>
        <strain evidence="2">CGMCC 1.15922</strain>
    </source>
</reference>
<sequence>MKEYYSIDELSNLWKIPAVDILYTIQSKNIPAYIRYCGYIRIINSPNPCTLSYHSSFLKMWAHQVENFYFNLIERNENQYKIFSFSTENSDYIGDRLISVSSKDSTNYSPSPDSYQKSYQEVTLHNVFIYSTDFALFGLSLTHINGCVDFSGKERKNLYKTIGLLTKALTHSKGNILGNTEKPVINQVAIELSKYLPDDDTGLKDRALRERISKGLNYLKDI</sequence>
<proteinExistence type="predicted"/>
<keyword evidence="2" id="KW-1185">Reference proteome</keyword>
<name>A0ABQ3IK96_9GAMM</name>
<protein>
    <submittedName>
        <fullName evidence="1">Uncharacterized protein</fullName>
    </submittedName>
</protein>
<evidence type="ECO:0000313" key="1">
    <source>
        <dbReference type="EMBL" id="GHE84478.1"/>
    </source>
</evidence>
<gene>
    <name evidence="1" type="ORF">GCM10011501_11490</name>
</gene>
<evidence type="ECO:0000313" key="2">
    <source>
        <dbReference type="Proteomes" id="UP000626370"/>
    </source>
</evidence>
<organism evidence="1 2">
    <name type="scientific">Thalassotalea profundi</name>
    <dbReference type="NCBI Taxonomy" id="2036687"/>
    <lineage>
        <taxon>Bacteria</taxon>
        <taxon>Pseudomonadati</taxon>
        <taxon>Pseudomonadota</taxon>
        <taxon>Gammaproteobacteria</taxon>
        <taxon>Alteromonadales</taxon>
        <taxon>Colwelliaceae</taxon>
        <taxon>Thalassotalea</taxon>
    </lineage>
</organism>
<accession>A0ABQ3IK96</accession>
<comment type="caution">
    <text evidence="1">The sequence shown here is derived from an EMBL/GenBank/DDBJ whole genome shotgun (WGS) entry which is preliminary data.</text>
</comment>
<dbReference type="EMBL" id="BNAH01000004">
    <property type="protein sequence ID" value="GHE84478.1"/>
    <property type="molecule type" value="Genomic_DNA"/>
</dbReference>
<dbReference type="RefSeq" id="WP_189377236.1">
    <property type="nucleotide sequence ID" value="NZ_BNAH01000004.1"/>
</dbReference>
<dbReference type="Proteomes" id="UP000626370">
    <property type="component" value="Unassembled WGS sequence"/>
</dbReference>